<dbReference type="Proteomes" id="UP001056035">
    <property type="component" value="Chromosome"/>
</dbReference>
<evidence type="ECO:0000313" key="2">
    <source>
        <dbReference type="Proteomes" id="UP001056035"/>
    </source>
</evidence>
<dbReference type="EMBL" id="CP098502">
    <property type="protein sequence ID" value="UTI63044.1"/>
    <property type="molecule type" value="Genomic_DNA"/>
</dbReference>
<name>A0ABY5DQ54_9ACTN</name>
<proteinExistence type="predicted"/>
<protein>
    <submittedName>
        <fullName evidence="1">Uncharacterized protein</fullName>
    </submittedName>
</protein>
<organism evidence="1 2">
    <name type="scientific">Paraconexibacter antarcticus</name>
    <dbReference type="NCBI Taxonomy" id="2949664"/>
    <lineage>
        <taxon>Bacteria</taxon>
        <taxon>Bacillati</taxon>
        <taxon>Actinomycetota</taxon>
        <taxon>Thermoleophilia</taxon>
        <taxon>Solirubrobacterales</taxon>
        <taxon>Paraconexibacteraceae</taxon>
        <taxon>Paraconexibacter</taxon>
    </lineage>
</organism>
<accession>A0ABY5DQ54</accession>
<keyword evidence="2" id="KW-1185">Reference proteome</keyword>
<dbReference type="RefSeq" id="WP_254569778.1">
    <property type="nucleotide sequence ID" value="NZ_CP098502.1"/>
</dbReference>
<evidence type="ECO:0000313" key="1">
    <source>
        <dbReference type="EMBL" id="UTI63044.1"/>
    </source>
</evidence>
<sequence length="105" mass="10384">MVVAADGCIEKAARTAATFADAAAVCGKAGRHLPPVATLAYARTVDGVDLGTGEMAADVSPGQTLTLPAPLGSLTSTTSYATVADDGTIAARAVTATAPYRCASR</sequence>
<reference evidence="1 2" key="1">
    <citation type="submission" date="2022-06" db="EMBL/GenBank/DDBJ databases">
        <title>Paraconexibacter antarcticus.</title>
        <authorList>
            <person name="Kim C.S."/>
        </authorList>
    </citation>
    <scope>NUCLEOTIDE SEQUENCE [LARGE SCALE GENOMIC DNA]</scope>
    <source>
        <strain evidence="1 2">02-257</strain>
    </source>
</reference>
<gene>
    <name evidence="1" type="ORF">NBH00_16965</name>
</gene>